<evidence type="ECO:0000313" key="5">
    <source>
        <dbReference type="Proteomes" id="UP001516588"/>
    </source>
</evidence>
<evidence type="ECO:0000256" key="3">
    <source>
        <dbReference type="SAM" id="SignalP"/>
    </source>
</evidence>
<feature type="signal peptide" evidence="3">
    <location>
        <begin position="1"/>
        <end position="28"/>
    </location>
</feature>
<keyword evidence="5" id="KW-1185">Reference proteome</keyword>
<keyword evidence="2" id="KW-0472">Membrane</keyword>
<keyword evidence="3" id="KW-0732">Signal</keyword>
<keyword evidence="2" id="KW-1133">Transmembrane helix</keyword>
<evidence type="ECO:0000256" key="2">
    <source>
        <dbReference type="SAM" id="Phobius"/>
    </source>
</evidence>
<sequence length="1018" mass="109082">MKRILSSILAVALVLSLVAPGIFVSASAATGVQGDGTKENPYIIKNEADFSVLDQSEEYIYAELANDIELTSGGETITDFRGELDGNGHVITNSKSGPFIKTYYEGELSDFTWNMEKFQYMVEEQERAGEHVYEGLTATGGNVAPTSNNNNEAPLLVYAVGDTVMRNITLDMQFNSPTYHGLLIGYEPVKGSDYTFENCTLKGTYTGSELGVLFGNGSMAKDSDYGFHHVLGIKGVEKTSNITVSNLNLTEAKIYGTKSQPKVACGASYKEDIFGNLEGDLKTKTTGYENLKLLGNLEGYTFGMNKDGNLKISGSDTAGNVDHFVVTSEVYSNVFKNGISDGTMKHAVSERIDVMDGVDEYYSDLGKVKFYDGKQGEYDTTGVNGSLKTITVDSGTYYALGEFRDSVMTFGETAEYSNTSRVASAVKVMAYDSNGNIVGALEQNEGTEEFTKPVFDEKTAKEGSSLSTIELEEGWNWVSPETEVVSGGQIAFAVKDNTVAPVSIEGEAVDVVSVDGVYYSSLQKAFDSLKTDEPAEVVLEKDIKMGTDDIATLAEGKEIVLNLNGHKISVTADFKGRPVVNKGTMTVTGDGIIDASASASGGFGALDNYGVMEIENGTFTGALSANGAAVRNRGGATLSIRDGLFNGATTALYNEGQSFVYNGTFDGRSCSACGGPWGYTIRNNKDANNEYNPVMYFYNGKVTGVQGAFSSSAGYAAIYGGEFETVACPKHSNGSSAFYALYVAGETGEVKAEIYGGTFTSATKAAAYIGNSNDGGDKEKAIAYFYDGYFKGGNGAKETIHVDNAIGGLEITGGTYVDYNNNKSDIKQYIPEGTQLEQDENGTVIHSHELIHVDAKDATCTQDGNIEYWYCEECNEYYRNAEGTDVIPEDEITIVATGHKPETVGAKDATCTEKGYTGDQVCNVCGDVIEKGEEVDMIPHDYQDGKCTVCGAEDPDFIPGDGGNTGDSDKPSKPEKPADSDNPQTGDPADIEFLAATLVISSLMLVAIFIFSRKKSRR</sequence>
<gene>
    <name evidence="4" type="ORF">INF20_05605</name>
</gene>
<comment type="caution">
    <text evidence="4">The sequence shown here is derived from an EMBL/GenBank/DDBJ whole genome shotgun (WGS) entry which is preliminary data.</text>
</comment>
<protein>
    <recommendedName>
        <fullName evidence="6">Gram-positive cocci surface proteins LPxTG domain-containing protein</fullName>
    </recommendedName>
</protein>
<proteinExistence type="predicted"/>
<feature type="compositionally biased region" description="Basic and acidic residues" evidence="1">
    <location>
        <begin position="967"/>
        <end position="979"/>
    </location>
</feature>
<keyword evidence="2" id="KW-0812">Transmembrane</keyword>
<dbReference type="EMBL" id="JADCKA010000008">
    <property type="protein sequence ID" value="MBE5035756.1"/>
    <property type="molecule type" value="Genomic_DNA"/>
</dbReference>
<feature type="chain" id="PRO_5046227778" description="Gram-positive cocci surface proteins LPxTG domain-containing protein" evidence="3">
    <location>
        <begin position="29"/>
        <end position="1018"/>
    </location>
</feature>
<dbReference type="RefSeq" id="WP_226385401.1">
    <property type="nucleotide sequence ID" value="NZ_JADCKA010000008.1"/>
</dbReference>
<accession>A0ABR9QY34</accession>
<organism evidence="4 5">
    <name type="scientific">Gallibacter intestinalis</name>
    <dbReference type="NCBI Taxonomy" id="2779356"/>
    <lineage>
        <taxon>Bacteria</taxon>
        <taxon>Bacillati</taxon>
        <taxon>Bacillota</taxon>
        <taxon>Clostridia</taxon>
        <taxon>Eubacteriales</taxon>
        <taxon>Eubacteriaceae</taxon>
        <taxon>Gallibacter</taxon>
    </lineage>
</organism>
<evidence type="ECO:0008006" key="6">
    <source>
        <dbReference type="Google" id="ProtNLM"/>
    </source>
</evidence>
<feature type="region of interest" description="Disordered" evidence="1">
    <location>
        <begin position="958"/>
        <end position="988"/>
    </location>
</feature>
<name>A0ABR9QY34_9FIRM</name>
<dbReference type="Proteomes" id="UP001516588">
    <property type="component" value="Unassembled WGS sequence"/>
</dbReference>
<reference evidence="4 5" key="1">
    <citation type="submission" date="2020-10" db="EMBL/GenBank/DDBJ databases">
        <title>ChiBAC.</title>
        <authorList>
            <person name="Zenner C."/>
            <person name="Hitch T.C.A."/>
            <person name="Clavel T."/>
        </authorList>
    </citation>
    <scope>NUCLEOTIDE SEQUENCE [LARGE SCALE GENOMIC DNA]</scope>
    <source>
        <strain evidence="4 5">DSM 108706</strain>
    </source>
</reference>
<evidence type="ECO:0000256" key="1">
    <source>
        <dbReference type="SAM" id="MobiDB-lite"/>
    </source>
</evidence>
<feature type="transmembrane region" description="Helical" evidence="2">
    <location>
        <begin position="993"/>
        <end position="1012"/>
    </location>
</feature>
<evidence type="ECO:0000313" key="4">
    <source>
        <dbReference type="EMBL" id="MBE5035756.1"/>
    </source>
</evidence>